<accession>A0A9P0PU30</accession>
<proteinExistence type="predicted"/>
<keyword evidence="2" id="KW-1185">Reference proteome</keyword>
<reference evidence="1" key="1">
    <citation type="submission" date="2022-03" db="EMBL/GenBank/DDBJ databases">
        <authorList>
            <person name="Sayadi A."/>
        </authorList>
    </citation>
    <scope>NUCLEOTIDE SEQUENCE</scope>
</reference>
<sequence>MEAKTTPESTPYGLGEIHVLNFSVRNHKGKRNQLKEKLFQNSRHYFLFTSGRYCSSPVLDLIPIPNNRFQV</sequence>
<comment type="caution">
    <text evidence="1">The sequence shown here is derived from an EMBL/GenBank/DDBJ whole genome shotgun (WGS) entry which is preliminary data.</text>
</comment>
<dbReference type="AlphaFoldDB" id="A0A9P0PU30"/>
<evidence type="ECO:0000313" key="2">
    <source>
        <dbReference type="Proteomes" id="UP001152888"/>
    </source>
</evidence>
<name>A0A9P0PU30_ACAOB</name>
<gene>
    <name evidence="1" type="ORF">ACAOBT_LOCUS21744</name>
</gene>
<protein>
    <submittedName>
        <fullName evidence="1">Uncharacterized protein</fullName>
    </submittedName>
</protein>
<dbReference type="EMBL" id="CAKOFQ010007185">
    <property type="protein sequence ID" value="CAH1993794.1"/>
    <property type="molecule type" value="Genomic_DNA"/>
</dbReference>
<organism evidence="1 2">
    <name type="scientific">Acanthoscelides obtectus</name>
    <name type="common">Bean weevil</name>
    <name type="synonym">Bruchus obtectus</name>
    <dbReference type="NCBI Taxonomy" id="200917"/>
    <lineage>
        <taxon>Eukaryota</taxon>
        <taxon>Metazoa</taxon>
        <taxon>Ecdysozoa</taxon>
        <taxon>Arthropoda</taxon>
        <taxon>Hexapoda</taxon>
        <taxon>Insecta</taxon>
        <taxon>Pterygota</taxon>
        <taxon>Neoptera</taxon>
        <taxon>Endopterygota</taxon>
        <taxon>Coleoptera</taxon>
        <taxon>Polyphaga</taxon>
        <taxon>Cucujiformia</taxon>
        <taxon>Chrysomeloidea</taxon>
        <taxon>Chrysomelidae</taxon>
        <taxon>Bruchinae</taxon>
        <taxon>Bruchini</taxon>
        <taxon>Acanthoscelides</taxon>
    </lineage>
</organism>
<evidence type="ECO:0000313" key="1">
    <source>
        <dbReference type="EMBL" id="CAH1993794.1"/>
    </source>
</evidence>
<dbReference type="Proteomes" id="UP001152888">
    <property type="component" value="Unassembled WGS sequence"/>
</dbReference>